<feature type="domain" description="G-protein coupled receptors family 1 profile" evidence="15">
    <location>
        <begin position="75"/>
        <end position="332"/>
    </location>
</feature>
<reference evidence="16" key="1">
    <citation type="submission" date="2023-07" db="EMBL/GenBank/DDBJ databases">
        <authorList>
            <person name="Stuckert A."/>
        </authorList>
    </citation>
    <scope>NUCLEOTIDE SEQUENCE</scope>
</reference>
<keyword evidence="8 12" id="KW-0675">Receptor</keyword>
<evidence type="ECO:0000256" key="13">
    <source>
        <dbReference type="RuleBase" id="RU368058"/>
    </source>
</evidence>
<dbReference type="SMART" id="SM01381">
    <property type="entry name" value="7TM_GPCR_Srsx"/>
    <property type="match status" value="1"/>
</dbReference>
<dbReference type="PROSITE" id="PS00237">
    <property type="entry name" value="G_PROTEIN_RECEP_F1_1"/>
    <property type="match status" value="1"/>
</dbReference>
<comment type="caution">
    <text evidence="16">The sequence shown here is derived from an EMBL/GenBank/DDBJ whole genome shotgun (WGS) entry which is preliminary data.</text>
</comment>
<feature type="transmembrane region" description="Helical" evidence="13">
    <location>
        <begin position="231"/>
        <end position="248"/>
    </location>
</feature>
<evidence type="ECO:0000256" key="9">
    <source>
        <dbReference type="ARBA" id="ARBA00023180"/>
    </source>
</evidence>
<keyword evidence="5 12" id="KW-0297">G-protein coupled receptor</keyword>
<dbReference type="Gene3D" id="1.20.1070.10">
    <property type="entry name" value="Rhodopsin 7-helix transmembrane proteins"/>
    <property type="match status" value="1"/>
</dbReference>
<evidence type="ECO:0000256" key="8">
    <source>
        <dbReference type="ARBA" id="ARBA00023170"/>
    </source>
</evidence>
<comment type="subcellular location">
    <subcellularLocation>
        <location evidence="1 13">Cell membrane</location>
        <topology evidence="1 13">Multi-pass membrane protein</topology>
    </subcellularLocation>
</comment>
<comment type="similarity">
    <text evidence="12">Belongs to the G-protein coupled receptor 1 family.</text>
</comment>
<proteinExistence type="inferred from homology"/>
<evidence type="ECO:0000256" key="3">
    <source>
        <dbReference type="ARBA" id="ARBA00022692"/>
    </source>
</evidence>
<keyword evidence="17" id="KW-1185">Reference proteome</keyword>
<dbReference type="InterPro" id="IPR000276">
    <property type="entry name" value="GPCR_Rhodpsn"/>
</dbReference>
<feature type="region of interest" description="Disordered" evidence="14">
    <location>
        <begin position="1"/>
        <end position="21"/>
    </location>
</feature>
<evidence type="ECO:0000256" key="10">
    <source>
        <dbReference type="ARBA" id="ARBA00023224"/>
    </source>
</evidence>
<sequence>MEISPATPSSRLGVYKHPGPGLREKKRTVKHTNFKMPNISSHQVEVSCFTAGRHNYIFIAVPIIYSTIFIIGVFGNSFVVIVIYCYMKMKTVASIFLMNLAIADLCFVITLPLWAAYTAMHYNWPFGTFLCKLSAAAVTFNLYTTVFLLTCLSIDRYIAIVHPMISRIRRTIMVGKIICISIWIIACLASLPTFIYRTVVPLKDNITVCAFFYPTNSSKTVLTGMNITKNVLGFFVPFLIILTSYTLICKTLKATFHGQRGKTRNDDIFKMIVAIVLVFFFCWLPHQIFTFLDILIQFQIIENCQFEDIVDTGMPITICIAYFNSCLNPFLYGFFGKNFRKHFLQLLKNIPPKLRSHTSVNTKLSTLSYRPSEHLNASLKNSLHSSEREEIHIRHI</sequence>
<accession>A0ABN9LFS1</accession>
<gene>
    <name evidence="16" type="ORF">RIMI_LOCUS7884401</name>
</gene>
<keyword evidence="3 12" id="KW-0812">Transmembrane</keyword>
<dbReference type="Pfam" id="PF00001">
    <property type="entry name" value="7tm_1"/>
    <property type="match status" value="1"/>
</dbReference>
<feature type="transmembrane region" description="Helical" evidence="13">
    <location>
        <begin position="312"/>
        <end position="335"/>
    </location>
</feature>
<feature type="transmembrane region" description="Helical" evidence="13">
    <location>
        <begin position="174"/>
        <end position="195"/>
    </location>
</feature>
<evidence type="ECO:0000256" key="11">
    <source>
        <dbReference type="ARBA" id="ARBA00046119"/>
    </source>
</evidence>
<organism evidence="16 17">
    <name type="scientific">Ranitomeya imitator</name>
    <name type="common">mimic poison frog</name>
    <dbReference type="NCBI Taxonomy" id="111125"/>
    <lineage>
        <taxon>Eukaryota</taxon>
        <taxon>Metazoa</taxon>
        <taxon>Chordata</taxon>
        <taxon>Craniata</taxon>
        <taxon>Vertebrata</taxon>
        <taxon>Euteleostomi</taxon>
        <taxon>Amphibia</taxon>
        <taxon>Batrachia</taxon>
        <taxon>Anura</taxon>
        <taxon>Neobatrachia</taxon>
        <taxon>Hyloidea</taxon>
        <taxon>Dendrobatidae</taxon>
        <taxon>Dendrobatinae</taxon>
        <taxon>Ranitomeya</taxon>
    </lineage>
</organism>
<keyword evidence="7" id="KW-1015">Disulfide bond</keyword>
<dbReference type="Proteomes" id="UP001176940">
    <property type="component" value="Unassembled WGS sequence"/>
</dbReference>
<dbReference type="InterPro" id="IPR017452">
    <property type="entry name" value="GPCR_Rhodpsn_7TM"/>
</dbReference>
<evidence type="ECO:0000313" key="17">
    <source>
        <dbReference type="Proteomes" id="UP001176940"/>
    </source>
</evidence>
<comment type="function">
    <text evidence="11">Receptor for angiotensin II, a vasoconstricting peptide, which acts as a key regulator of blood pressure and sodium retention by the kidney. The activated receptor in turn couples to G-alpha proteins G(q) (GNAQ, GNA11, GNA14 or GNA15) and thus activates phospholipase C and increases the cytosolic Ca(2+) concentrations, which in turn triggers cellular responses such as stimulation of protein kinase C.</text>
</comment>
<evidence type="ECO:0000256" key="1">
    <source>
        <dbReference type="ARBA" id="ARBA00004651"/>
    </source>
</evidence>
<evidence type="ECO:0000256" key="2">
    <source>
        <dbReference type="ARBA" id="ARBA00022475"/>
    </source>
</evidence>
<feature type="transmembrane region" description="Helical" evidence="13">
    <location>
        <begin position="96"/>
        <end position="115"/>
    </location>
</feature>
<dbReference type="InterPro" id="IPR000248">
    <property type="entry name" value="ATII_rcpt"/>
</dbReference>
<keyword evidence="4 13" id="KW-1133">Transmembrane helix</keyword>
<keyword evidence="6 13" id="KW-0472">Membrane</keyword>
<evidence type="ECO:0000313" key="16">
    <source>
        <dbReference type="EMBL" id="CAJ0938947.1"/>
    </source>
</evidence>
<feature type="transmembrane region" description="Helical" evidence="13">
    <location>
        <begin position="56"/>
        <end position="84"/>
    </location>
</feature>
<feature type="compositionally biased region" description="Polar residues" evidence="14">
    <location>
        <begin position="1"/>
        <end position="10"/>
    </location>
</feature>
<comment type="function">
    <text evidence="13">Receptor for angiotensin II, a vasoconstricting peptide, which acts as a key regulator of blood pressure and sodium retention by the kidney. The activated receptor in turn couples to G-alpha proteins G(q) and thus activates phospholipase C and increases the cytosolic Ca(2+) concentrations, which in turn triggers cellular responses such as stimulation of protein kinase C.</text>
</comment>
<dbReference type="InterPro" id="IPR000190">
    <property type="entry name" value="ATII_AT1_rcpt"/>
</dbReference>
<dbReference type="PRINTS" id="PR00241">
    <property type="entry name" value="ANGIOTENSINR"/>
</dbReference>
<evidence type="ECO:0000256" key="5">
    <source>
        <dbReference type="ARBA" id="ARBA00023040"/>
    </source>
</evidence>
<dbReference type="PROSITE" id="PS50262">
    <property type="entry name" value="G_PROTEIN_RECEP_F1_2"/>
    <property type="match status" value="1"/>
</dbReference>
<evidence type="ECO:0000256" key="4">
    <source>
        <dbReference type="ARBA" id="ARBA00022989"/>
    </source>
</evidence>
<keyword evidence="9" id="KW-0325">Glycoprotein</keyword>
<keyword evidence="2 13" id="KW-1003">Cell membrane</keyword>
<evidence type="ECO:0000256" key="7">
    <source>
        <dbReference type="ARBA" id="ARBA00023157"/>
    </source>
</evidence>
<dbReference type="PRINTS" id="PR00237">
    <property type="entry name" value="GPCRRHODOPSN"/>
</dbReference>
<keyword evidence="10 12" id="KW-0807">Transducer</keyword>
<dbReference type="PANTHER" id="PTHR10489:SF956">
    <property type="entry name" value="TYPE-1 ANGIOTENSIN II RECEPTOR A"/>
    <property type="match status" value="1"/>
</dbReference>
<feature type="transmembrane region" description="Helical" evidence="13">
    <location>
        <begin position="135"/>
        <end position="154"/>
    </location>
</feature>
<evidence type="ECO:0000256" key="6">
    <source>
        <dbReference type="ARBA" id="ARBA00023136"/>
    </source>
</evidence>
<dbReference type="EMBL" id="CAUEEQ010015242">
    <property type="protein sequence ID" value="CAJ0938947.1"/>
    <property type="molecule type" value="Genomic_DNA"/>
</dbReference>
<evidence type="ECO:0000256" key="12">
    <source>
        <dbReference type="RuleBase" id="RU000688"/>
    </source>
</evidence>
<name>A0ABN9LFS1_9NEOB</name>
<dbReference type="PRINTS" id="PR00635">
    <property type="entry name" value="ANGIOTENSN1R"/>
</dbReference>
<evidence type="ECO:0000259" key="15">
    <source>
        <dbReference type="PROSITE" id="PS50262"/>
    </source>
</evidence>
<dbReference type="InterPro" id="IPR050119">
    <property type="entry name" value="CCR1-9-like"/>
</dbReference>
<feature type="transmembrane region" description="Helical" evidence="13">
    <location>
        <begin position="268"/>
        <end position="292"/>
    </location>
</feature>
<protein>
    <recommendedName>
        <fullName evidence="13">Type-1 angiotensin II receptor</fullName>
    </recommendedName>
</protein>
<dbReference type="PANTHER" id="PTHR10489">
    <property type="entry name" value="CELL ADHESION MOLECULE"/>
    <property type="match status" value="1"/>
</dbReference>
<dbReference type="SUPFAM" id="SSF81321">
    <property type="entry name" value="Family A G protein-coupled receptor-like"/>
    <property type="match status" value="1"/>
</dbReference>
<evidence type="ECO:0000256" key="14">
    <source>
        <dbReference type="SAM" id="MobiDB-lite"/>
    </source>
</evidence>